<evidence type="ECO:0000313" key="2">
    <source>
        <dbReference type="Proteomes" id="UP000054477"/>
    </source>
</evidence>
<dbReference type="AlphaFoldDB" id="A0A0C9WY46"/>
<reference evidence="2" key="2">
    <citation type="submission" date="2015-01" db="EMBL/GenBank/DDBJ databases">
        <title>Evolutionary Origins and Diversification of the Mycorrhizal Mutualists.</title>
        <authorList>
            <consortium name="DOE Joint Genome Institute"/>
            <consortium name="Mycorrhizal Genomics Consortium"/>
            <person name="Kohler A."/>
            <person name="Kuo A."/>
            <person name="Nagy L.G."/>
            <person name="Floudas D."/>
            <person name="Copeland A."/>
            <person name="Barry K.W."/>
            <person name="Cichocki N."/>
            <person name="Veneault-Fourrey C."/>
            <person name="LaButti K."/>
            <person name="Lindquist E.A."/>
            <person name="Lipzen A."/>
            <person name="Lundell T."/>
            <person name="Morin E."/>
            <person name="Murat C."/>
            <person name="Riley R."/>
            <person name="Ohm R."/>
            <person name="Sun H."/>
            <person name="Tunlid A."/>
            <person name="Henrissat B."/>
            <person name="Grigoriev I.V."/>
            <person name="Hibbett D.S."/>
            <person name="Martin F."/>
        </authorList>
    </citation>
    <scope>NUCLEOTIDE SEQUENCE [LARGE SCALE GENOMIC DNA]</scope>
    <source>
        <strain evidence="2">LaAM-08-1</strain>
    </source>
</reference>
<sequence length="91" mass="10194">MSTALCLDVDNADMSQVSCPALQWIPARRVRRCGLASRIRECSFYFGHRHCYCCMTGNSFCALHLLLQCPTVTVKGLFGHICTFVSCVFQP</sequence>
<reference evidence="1 2" key="1">
    <citation type="submission" date="2014-04" db="EMBL/GenBank/DDBJ databases">
        <authorList>
            <consortium name="DOE Joint Genome Institute"/>
            <person name="Kuo A."/>
            <person name="Kohler A."/>
            <person name="Nagy L.G."/>
            <person name="Floudas D."/>
            <person name="Copeland A."/>
            <person name="Barry K.W."/>
            <person name="Cichocki N."/>
            <person name="Veneault-Fourrey C."/>
            <person name="LaButti K."/>
            <person name="Lindquist E.A."/>
            <person name="Lipzen A."/>
            <person name="Lundell T."/>
            <person name="Morin E."/>
            <person name="Murat C."/>
            <person name="Sun H."/>
            <person name="Tunlid A."/>
            <person name="Henrissat B."/>
            <person name="Grigoriev I.V."/>
            <person name="Hibbett D.S."/>
            <person name="Martin F."/>
            <person name="Nordberg H.P."/>
            <person name="Cantor M.N."/>
            <person name="Hua S.X."/>
        </authorList>
    </citation>
    <scope>NUCLEOTIDE SEQUENCE [LARGE SCALE GENOMIC DNA]</scope>
    <source>
        <strain evidence="1 2">LaAM-08-1</strain>
    </source>
</reference>
<dbReference type="HOGENOM" id="CLU_2427353_0_0_1"/>
<evidence type="ECO:0000313" key="1">
    <source>
        <dbReference type="EMBL" id="KIJ93853.1"/>
    </source>
</evidence>
<name>A0A0C9WY46_9AGAR</name>
<organism evidence="1 2">
    <name type="scientific">Laccaria amethystina LaAM-08-1</name>
    <dbReference type="NCBI Taxonomy" id="1095629"/>
    <lineage>
        <taxon>Eukaryota</taxon>
        <taxon>Fungi</taxon>
        <taxon>Dikarya</taxon>
        <taxon>Basidiomycota</taxon>
        <taxon>Agaricomycotina</taxon>
        <taxon>Agaricomycetes</taxon>
        <taxon>Agaricomycetidae</taxon>
        <taxon>Agaricales</taxon>
        <taxon>Agaricineae</taxon>
        <taxon>Hydnangiaceae</taxon>
        <taxon>Laccaria</taxon>
    </lineage>
</organism>
<keyword evidence="2" id="KW-1185">Reference proteome</keyword>
<dbReference type="Proteomes" id="UP000054477">
    <property type="component" value="Unassembled WGS sequence"/>
</dbReference>
<proteinExistence type="predicted"/>
<accession>A0A0C9WY46</accession>
<dbReference type="EMBL" id="KN838821">
    <property type="protein sequence ID" value="KIJ93853.1"/>
    <property type="molecule type" value="Genomic_DNA"/>
</dbReference>
<protein>
    <submittedName>
        <fullName evidence="1">Uncharacterized protein</fullName>
    </submittedName>
</protein>
<gene>
    <name evidence="1" type="ORF">K443DRAFT_377486</name>
</gene>